<dbReference type="PROSITE" id="PS51733">
    <property type="entry name" value="BPL_LPL_CATALYTIC"/>
    <property type="match status" value="1"/>
</dbReference>
<name>A0ABW2A450_9GAMM</name>
<comment type="caution">
    <text evidence="2">The sequence shown here is derived from an EMBL/GenBank/DDBJ whole genome shotgun (WGS) entry which is preliminary data.</text>
</comment>
<reference evidence="3" key="1">
    <citation type="journal article" date="2019" name="Int. J. Syst. Evol. Microbiol.">
        <title>The Global Catalogue of Microorganisms (GCM) 10K type strain sequencing project: providing services to taxonomists for standard genome sequencing and annotation.</title>
        <authorList>
            <consortium name="The Broad Institute Genomics Platform"/>
            <consortium name="The Broad Institute Genome Sequencing Center for Infectious Disease"/>
            <person name="Wu L."/>
            <person name="Ma J."/>
        </authorList>
    </citation>
    <scope>NUCLEOTIDE SEQUENCE [LARGE SCALE GENOMIC DNA]</scope>
    <source>
        <strain evidence="3">NBRC 111756</strain>
    </source>
</reference>
<evidence type="ECO:0000313" key="3">
    <source>
        <dbReference type="Proteomes" id="UP001596422"/>
    </source>
</evidence>
<protein>
    <submittedName>
        <fullName evidence="2">Biotin/lipoate A/B protein ligase family protein</fullName>
    </submittedName>
</protein>
<keyword evidence="2" id="KW-0436">Ligase</keyword>
<dbReference type="PANTHER" id="PTHR43679:SF2">
    <property type="entry name" value="OCTANOYL-[GCVH]:PROTEIN N-OCTANOYLTRANSFERASE"/>
    <property type="match status" value="1"/>
</dbReference>
<dbReference type="Proteomes" id="UP001596422">
    <property type="component" value="Unassembled WGS sequence"/>
</dbReference>
<dbReference type="Pfam" id="PF21948">
    <property type="entry name" value="LplA-B_cat"/>
    <property type="match status" value="1"/>
</dbReference>
<proteinExistence type="predicted"/>
<organism evidence="2 3">
    <name type="scientific">Marinobacterium aestuariivivens</name>
    <dbReference type="NCBI Taxonomy" id="1698799"/>
    <lineage>
        <taxon>Bacteria</taxon>
        <taxon>Pseudomonadati</taxon>
        <taxon>Pseudomonadota</taxon>
        <taxon>Gammaproteobacteria</taxon>
        <taxon>Oceanospirillales</taxon>
        <taxon>Oceanospirillaceae</taxon>
        <taxon>Marinobacterium</taxon>
    </lineage>
</organism>
<sequence>MNRQSALHDTVLDPREGLRREMDLLQSVVSGEQPAGFVIWRCRRAIVVPRSLTHKPGFERACEALGQQDWPVIVRETGGDLTPQAPGLLNVALAFRQRRVDGAIRDSYLRLCDPLIDCLRSLGIEAYCASVEGAFCDGDYNLVVDGRKLAGTAQRWRKMAPATGAAQDEFAVLAHAVILVDEDLATLWRMGNAFYRHCGLDAHIDDSLHVQLAELLPGSGDSLLERTQDLFAGCLQAWQTQQ</sequence>
<keyword evidence="3" id="KW-1185">Reference proteome</keyword>
<dbReference type="SUPFAM" id="SSF55681">
    <property type="entry name" value="Class II aaRS and biotin synthetases"/>
    <property type="match status" value="1"/>
</dbReference>
<dbReference type="Gene3D" id="3.30.930.10">
    <property type="entry name" value="Bira Bifunctional Protein, Domain 2"/>
    <property type="match status" value="1"/>
</dbReference>
<dbReference type="PANTHER" id="PTHR43679">
    <property type="entry name" value="OCTANOYLTRANSFERASE LIPM-RELATED"/>
    <property type="match status" value="1"/>
</dbReference>
<dbReference type="InterPro" id="IPR045864">
    <property type="entry name" value="aa-tRNA-synth_II/BPL/LPL"/>
</dbReference>
<evidence type="ECO:0000313" key="2">
    <source>
        <dbReference type="EMBL" id="MFC6672229.1"/>
    </source>
</evidence>
<dbReference type="EMBL" id="JBHSWE010000001">
    <property type="protein sequence ID" value="MFC6672229.1"/>
    <property type="molecule type" value="Genomic_DNA"/>
</dbReference>
<evidence type="ECO:0000259" key="1">
    <source>
        <dbReference type="PROSITE" id="PS51733"/>
    </source>
</evidence>
<accession>A0ABW2A450</accession>
<dbReference type="RefSeq" id="WP_379910685.1">
    <property type="nucleotide sequence ID" value="NZ_JBHSWE010000001.1"/>
</dbReference>
<dbReference type="GO" id="GO:0016874">
    <property type="term" value="F:ligase activity"/>
    <property type="evidence" value="ECO:0007669"/>
    <property type="project" value="UniProtKB-KW"/>
</dbReference>
<dbReference type="InterPro" id="IPR004143">
    <property type="entry name" value="BPL_LPL_catalytic"/>
</dbReference>
<dbReference type="InterPro" id="IPR050664">
    <property type="entry name" value="Octanoyltrans_LipM/LipL"/>
</dbReference>
<feature type="domain" description="BPL/LPL catalytic" evidence="1">
    <location>
        <begin position="31"/>
        <end position="231"/>
    </location>
</feature>
<gene>
    <name evidence="2" type="ORF">ACFQDL_20765</name>
</gene>